<dbReference type="AlphaFoldDB" id="A0AAD5WNS7"/>
<dbReference type="EMBL" id="JAKWBI020000647">
    <property type="protein sequence ID" value="KAJ2893188.1"/>
    <property type="molecule type" value="Genomic_DNA"/>
</dbReference>
<evidence type="ECO:0000313" key="2">
    <source>
        <dbReference type="EMBL" id="KAJ2893188.1"/>
    </source>
</evidence>
<gene>
    <name evidence="2" type="ORF">MKZ38_008929</name>
</gene>
<evidence type="ECO:0000313" key="3">
    <source>
        <dbReference type="Proteomes" id="UP001201980"/>
    </source>
</evidence>
<name>A0AAD5WNS7_9PEZI</name>
<keyword evidence="3" id="KW-1185">Reference proteome</keyword>
<reference evidence="2" key="1">
    <citation type="submission" date="2022-07" db="EMBL/GenBank/DDBJ databases">
        <title>Draft genome sequence of Zalerion maritima ATCC 34329, a (micro)plastics degrading marine fungus.</title>
        <authorList>
            <person name="Paco A."/>
            <person name="Goncalves M.F.M."/>
            <person name="Rocha-Santos T.A.P."/>
            <person name="Alves A."/>
        </authorList>
    </citation>
    <scope>NUCLEOTIDE SEQUENCE</scope>
    <source>
        <strain evidence="2">ATCC 34329</strain>
    </source>
</reference>
<feature type="compositionally biased region" description="Basic and acidic residues" evidence="1">
    <location>
        <begin position="124"/>
        <end position="143"/>
    </location>
</feature>
<dbReference type="Proteomes" id="UP001201980">
    <property type="component" value="Unassembled WGS sequence"/>
</dbReference>
<evidence type="ECO:0000256" key="1">
    <source>
        <dbReference type="SAM" id="MobiDB-lite"/>
    </source>
</evidence>
<feature type="region of interest" description="Disordered" evidence="1">
    <location>
        <begin position="124"/>
        <end position="144"/>
    </location>
</feature>
<accession>A0AAD5WNS7</accession>
<comment type="caution">
    <text evidence="2">The sequence shown here is derived from an EMBL/GenBank/DDBJ whole genome shotgun (WGS) entry which is preliminary data.</text>
</comment>
<feature type="compositionally biased region" description="Low complexity" evidence="1">
    <location>
        <begin position="23"/>
        <end position="37"/>
    </location>
</feature>
<sequence>MYSPRRHNHGSGDSDSPPPRPTRYPGQGTRESHFFNFRSRRARSNPPQSPGEADPTSNIAPNSAARRWAARSDPPGIPVKSHEQILGEGWGGSLRRFMDSYGISDTTRGHREAKELLDELQMRDAEDSAAGEQREALSRTRDLEEAEFDDGYRARRNTRWGAVPSADGGNVGASILEPRLCRENGLDRRHLVRVPYTSYAAGHPSSMIRGGNDRGYEREGRVVVDMEPGNNVVINLGSDDDVYDFDRLNIESDGEWEGVDRGQGWYY</sequence>
<organism evidence="2 3">
    <name type="scientific">Zalerion maritima</name>
    <dbReference type="NCBI Taxonomy" id="339359"/>
    <lineage>
        <taxon>Eukaryota</taxon>
        <taxon>Fungi</taxon>
        <taxon>Dikarya</taxon>
        <taxon>Ascomycota</taxon>
        <taxon>Pezizomycotina</taxon>
        <taxon>Sordariomycetes</taxon>
        <taxon>Lulworthiomycetidae</taxon>
        <taxon>Lulworthiales</taxon>
        <taxon>Lulworthiaceae</taxon>
        <taxon>Zalerion</taxon>
    </lineage>
</organism>
<feature type="region of interest" description="Disordered" evidence="1">
    <location>
        <begin position="1"/>
        <end position="83"/>
    </location>
</feature>
<proteinExistence type="predicted"/>
<protein>
    <submittedName>
        <fullName evidence="2">Uncharacterized protein</fullName>
    </submittedName>
</protein>